<name>A0A8J2RQ29_9CRUS</name>
<reference evidence="1" key="1">
    <citation type="submission" date="2021-11" db="EMBL/GenBank/DDBJ databases">
        <authorList>
            <person name="Schell T."/>
        </authorList>
    </citation>
    <scope>NUCLEOTIDE SEQUENCE</scope>
    <source>
        <strain evidence="1">M5</strain>
    </source>
</reference>
<evidence type="ECO:0000313" key="1">
    <source>
        <dbReference type="EMBL" id="CAH0106791.1"/>
    </source>
</evidence>
<dbReference type="AlphaFoldDB" id="A0A8J2RQ29"/>
<protein>
    <recommendedName>
        <fullName evidence="3">C2H2-type domain-containing protein</fullName>
    </recommendedName>
</protein>
<dbReference type="EMBL" id="CAKKLH010000235">
    <property type="protein sequence ID" value="CAH0106791.1"/>
    <property type="molecule type" value="Genomic_DNA"/>
</dbReference>
<keyword evidence="2" id="KW-1185">Reference proteome</keyword>
<proteinExistence type="predicted"/>
<evidence type="ECO:0008006" key="3">
    <source>
        <dbReference type="Google" id="ProtNLM"/>
    </source>
</evidence>
<gene>
    <name evidence="1" type="ORF">DGAL_LOCUS9951</name>
</gene>
<dbReference type="Proteomes" id="UP000789390">
    <property type="component" value="Unassembled WGS sequence"/>
</dbReference>
<accession>A0A8J2RQ29</accession>
<dbReference type="OrthoDB" id="6368483at2759"/>
<organism evidence="1 2">
    <name type="scientific">Daphnia galeata</name>
    <dbReference type="NCBI Taxonomy" id="27404"/>
    <lineage>
        <taxon>Eukaryota</taxon>
        <taxon>Metazoa</taxon>
        <taxon>Ecdysozoa</taxon>
        <taxon>Arthropoda</taxon>
        <taxon>Crustacea</taxon>
        <taxon>Branchiopoda</taxon>
        <taxon>Diplostraca</taxon>
        <taxon>Cladocera</taxon>
        <taxon>Anomopoda</taxon>
        <taxon>Daphniidae</taxon>
        <taxon>Daphnia</taxon>
    </lineage>
</organism>
<comment type="caution">
    <text evidence="1">The sequence shown here is derived from an EMBL/GenBank/DDBJ whole genome shotgun (WGS) entry which is preliminary data.</text>
</comment>
<evidence type="ECO:0000313" key="2">
    <source>
        <dbReference type="Proteomes" id="UP000789390"/>
    </source>
</evidence>
<sequence length="586" mass="66103">MTTKNWNTVVKDIRPPKASSSAAVNDLCHINCYVKNLFIVQPDSHRSAVFHILSVFYTMDYSEEFSHISKCSPPELSEHLASKGFDNSTCCKLSGNYSSLTKHLRHVHAMKTSSTSQAHLVCAQNSCSEVFSNFSDFNYHLRFCKLFDSAASGSSTSHHLHDPPSRSSEFDSGSLISESLSFESLSTSKVVETKDFLAQVMLELKAKHNVSNAALDFLTDKLREGFSELGTNEGKQNSIESGPPQKRLKVDSSFHDAIDILGSLNSQKKRTTYFVKNFNLIEPEECFVNSSLGTGIKNGVIRFRNISNTFQYMSLKNRLTVLFQNDAFRRLYFSEAPSDDEFIRSDRDSLFFKTHSLFSKYPHALRIQFYYDDVETVNALGSKTKKHEIGMFCFRILNLPMTENSKLANIFPIAMVTSVQLKNNGFDFIFTKFMEEIKELESQEGMLLNIPGLPNFRVRGTIAAVCADTKGAHELGGFLSPSANKFCRLCLIDRKDIRFCSCINPLIMRNRTNYENAVKESSLCAANSRQTGVIKSCLLNLSKSCIVQRTVHSSFYKFFEELIFCVKDTITPTTDTMMSKLEAIEC</sequence>